<dbReference type="EMBL" id="AP014598">
    <property type="protein sequence ID" value="BAU18609.1"/>
    <property type="molecule type" value="Genomic_DNA"/>
</dbReference>
<dbReference type="NCBIfam" id="TIGR02826">
    <property type="entry name" value="RNR_activ_nrdG3"/>
    <property type="match status" value="1"/>
</dbReference>
<dbReference type="Pfam" id="PF13353">
    <property type="entry name" value="Fer4_12"/>
    <property type="match status" value="1"/>
</dbReference>
<evidence type="ECO:0000256" key="4">
    <source>
        <dbReference type="ARBA" id="ARBA00023004"/>
    </source>
</evidence>
<dbReference type="GO" id="GO:0046872">
    <property type="term" value="F:metal ion binding"/>
    <property type="evidence" value="ECO:0007669"/>
    <property type="project" value="UniProtKB-KW"/>
</dbReference>
<keyword evidence="2" id="KW-0949">S-adenosyl-L-methionine</keyword>
<protein>
    <submittedName>
        <fullName evidence="6">Probable anaerobic ribonucleoside-triphosphate reductase activating protein</fullName>
    </submittedName>
</protein>
<dbReference type="STRING" id="28131.BWX40_11910"/>
<dbReference type="SFLD" id="SFLDS00029">
    <property type="entry name" value="Radical_SAM"/>
    <property type="match status" value="1"/>
</dbReference>
<keyword evidence="4" id="KW-0408">Iron</keyword>
<accession>A0A0T7ANL6</accession>
<dbReference type="AlphaFoldDB" id="A0A0T7ANL6"/>
<evidence type="ECO:0000313" key="7">
    <source>
        <dbReference type="Proteomes" id="UP000217431"/>
    </source>
</evidence>
<name>A0A0T7ANL6_PREIN</name>
<comment type="cofactor">
    <cofactor evidence="1">
        <name>[4Fe-4S] cluster</name>
        <dbReference type="ChEBI" id="CHEBI:49883"/>
    </cofactor>
</comment>
<dbReference type="SUPFAM" id="SSF102114">
    <property type="entry name" value="Radical SAM enzymes"/>
    <property type="match status" value="1"/>
</dbReference>
<dbReference type="Gene3D" id="3.20.20.70">
    <property type="entry name" value="Aldolase class I"/>
    <property type="match status" value="1"/>
</dbReference>
<dbReference type="RefSeq" id="WP_096407939.1">
    <property type="nucleotide sequence ID" value="NZ_AP014598.1"/>
</dbReference>
<dbReference type="GO" id="GO:0051536">
    <property type="term" value="F:iron-sulfur cluster binding"/>
    <property type="evidence" value="ECO:0007669"/>
    <property type="project" value="UniProtKB-KW"/>
</dbReference>
<dbReference type="InterPro" id="IPR014191">
    <property type="entry name" value="Anaer_RNR_activator"/>
</dbReference>
<evidence type="ECO:0000256" key="3">
    <source>
        <dbReference type="ARBA" id="ARBA00022723"/>
    </source>
</evidence>
<keyword evidence="3" id="KW-0479">Metal-binding</keyword>
<dbReference type="InterPro" id="IPR058240">
    <property type="entry name" value="rSAM_sf"/>
</dbReference>
<dbReference type="GO" id="GO:0003824">
    <property type="term" value="F:catalytic activity"/>
    <property type="evidence" value="ECO:0007669"/>
    <property type="project" value="InterPro"/>
</dbReference>
<reference evidence="6 7" key="1">
    <citation type="journal article" date="2016" name="DNA Res.">
        <title>The complete genome sequencing of Prevotella intermedia strain OMA14 and a subsequent fine-scale, intra-species genomic comparison reveal an unusual amplification of conjugative and mobile transposons and identify a novel Prevotella-lineage-specific repeat.</title>
        <authorList>
            <person name="Naito M."/>
            <person name="Ogura Y."/>
            <person name="Itoh T."/>
            <person name="Shoji M."/>
            <person name="Okamoto M."/>
            <person name="Hayashi T."/>
            <person name="Nakayama K."/>
        </authorList>
    </citation>
    <scope>NUCLEOTIDE SEQUENCE [LARGE SCALE GENOMIC DNA]</scope>
    <source>
        <strain evidence="6 7">OMA14</strain>
    </source>
</reference>
<evidence type="ECO:0000256" key="1">
    <source>
        <dbReference type="ARBA" id="ARBA00001966"/>
    </source>
</evidence>
<dbReference type="InterPro" id="IPR007197">
    <property type="entry name" value="rSAM"/>
</dbReference>
<evidence type="ECO:0000256" key="5">
    <source>
        <dbReference type="ARBA" id="ARBA00023014"/>
    </source>
</evidence>
<organism evidence="6 7">
    <name type="scientific">Prevotella intermedia</name>
    <dbReference type="NCBI Taxonomy" id="28131"/>
    <lineage>
        <taxon>Bacteria</taxon>
        <taxon>Pseudomonadati</taxon>
        <taxon>Bacteroidota</taxon>
        <taxon>Bacteroidia</taxon>
        <taxon>Bacteroidales</taxon>
        <taxon>Prevotellaceae</taxon>
        <taxon>Prevotella</taxon>
    </lineage>
</organism>
<gene>
    <name evidence="6" type="ORF">PIOMA14_II_0104</name>
</gene>
<evidence type="ECO:0000313" key="6">
    <source>
        <dbReference type="EMBL" id="BAU18609.1"/>
    </source>
</evidence>
<proteinExistence type="predicted"/>
<dbReference type="InterPro" id="IPR013785">
    <property type="entry name" value="Aldolase_TIM"/>
</dbReference>
<evidence type="ECO:0000256" key="2">
    <source>
        <dbReference type="ARBA" id="ARBA00022691"/>
    </source>
</evidence>
<keyword evidence="5" id="KW-0411">Iron-sulfur</keyword>
<sequence>MLKFVDTDIVFQEFPDEVTLAINLSNCPCRCPGCHSTFLWKDVGNPLTTEAIEQMLAENSERITCIGFMGGDSEPEAIDSLAAYLRKHHAELKVGWYTGRTTLSPDIQLPHFDYIKVGPYIRHLGGLDSRRTNQRMYRITKENKMNDITNLFWKK</sequence>
<dbReference type="Proteomes" id="UP000217431">
    <property type="component" value="Chromosome II"/>
</dbReference>